<gene>
    <name evidence="1" type="ORF">PoB_000843600</name>
</gene>
<comment type="caution">
    <text evidence="1">The sequence shown here is derived from an EMBL/GenBank/DDBJ whole genome shotgun (WGS) entry which is preliminary data.</text>
</comment>
<name>A0AAV3YFG1_9GAST</name>
<accession>A0AAV3YFG1</accession>
<organism evidence="1 2">
    <name type="scientific">Plakobranchus ocellatus</name>
    <dbReference type="NCBI Taxonomy" id="259542"/>
    <lineage>
        <taxon>Eukaryota</taxon>
        <taxon>Metazoa</taxon>
        <taxon>Spiralia</taxon>
        <taxon>Lophotrochozoa</taxon>
        <taxon>Mollusca</taxon>
        <taxon>Gastropoda</taxon>
        <taxon>Heterobranchia</taxon>
        <taxon>Euthyneura</taxon>
        <taxon>Panpulmonata</taxon>
        <taxon>Sacoglossa</taxon>
        <taxon>Placobranchoidea</taxon>
        <taxon>Plakobranchidae</taxon>
        <taxon>Plakobranchus</taxon>
    </lineage>
</organism>
<evidence type="ECO:0000313" key="2">
    <source>
        <dbReference type="Proteomes" id="UP000735302"/>
    </source>
</evidence>
<dbReference type="EMBL" id="BLXT01000975">
    <property type="protein sequence ID" value="GFN81930.1"/>
    <property type="molecule type" value="Genomic_DNA"/>
</dbReference>
<dbReference type="AlphaFoldDB" id="A0AAV3YFG1"/>
<sequence length="79" mass="8736">MSNMDYDVTFLILVLLSLRELDNSRLKSLSPKIICEIEKPAFTALDGQFLGSYVPTSTWSDLGSANGDKFNMTVSQSLT</sequence>
<protein>
    <submittedName>
        <fullName evidence="1">Uncharacterized protein</fullName>
    </submittedName>
</protein>
<reference evidence="1 2" key="1">
    <citation type="journal article" date="2021" name="Elife">
        <title>Chloroplast acquisition without the gene transfer in kleptoplastic sea slugs, Plakobranchus ocellatus.</title>
        <authorList>
            <person name="Maeda T."/>
            <person name="Takahashi S."/>
            <person name="Yoshida T."/>
            <person name="Shimamura S."/>
            <person name="Takaki Y."/>
            <person name="Nagai Y."/>
            <person name="Toyoda A."/>
            <person name="Suzuki Y."/>
            <person name="Arimoto A."/>
            <person name="Ishii H."/>
            <person name="Satoh N."/>
            <person name="Nishiyama T."/>
            <person name="Hasebe M."/>
            <person name="Maruyama T."/>
            <person name="Minagawa J."/>
            <person name="Obokata J."/>
            <person name="Shigenobu S."/>
        </authorList>
    </citation>
    <scope>NUCLEOTIDE SEQUENCE [LARGE SCALE GENOMIC DNA]</scope>
</reference>
<evidence type="ECO:0000313" key="1">
    <source>
        <dbReference type="EMBL" id="GFN81930.1"/>
    </source>
</evidence>
<keyword evidence="2" id="KW-1185">Reference proteome</keyword>
<dbReference type="Proteomes" id="UP000735302">
    <property type="component" value="Unassembled WGS sequence"/>
</dbReference>
<proteinExistence type="predicted"/>